<dbReference type="InterPro" id="IPR024344">
    <property type="entry name" value="MDMPI_metal-binding"/>
</dbReference>
<feature type="domain" description="Mycothiol-dependent maleylpyruvate isomerase metal-binding" evidence="1">
    <location>
        <begin position="32"/>
        <end position="174"/>
    </location>
</feature>
<evidence type="ECO:0000313" key="3">
    <source>
        <dbReference type="Proteomes" id="UP000632273"/>
    </source>
</evidence>
<dbReference type="SUPFAM" id="SSF109854">
    <property type="entry name" value="DinB/YfiT-like putative metalloenzymes"/>
    <property type="match status" value="1"/>
</dbReference>
<dbReference type="InterPro" id="IPR034660">
    <property type="entry name" value="DinB/YfiT-like"/>
</dbReference>
<accession>A0ABQ1UKI2</accession>
<comment type="caution">
    <text evidence="2">The sequence shown here is derived from an EMBL/GenBank/DDBJ whole genome shotgun (WGS) entry which is preliminary data.</text>
</comment>
<keyword evidence="3" id="KW-1185">Reference proteome</keyword>
<dbReference type="Gene3D" id="1.20.120.450">
    <property type="entry name" value="dinb family like domain"/>
    <property type="match status" value="1"/>
</dbReference>
<organism evidence="2 3">
    <name type="scientific">Hymenobacter cavernae</name>
    <dbReference type="NCBI Taxonomy" id="2044852"/>
    <lineage>
        <taxon>Bacteria</taxon>
        <taxon>Pseudomonadati</taxon>
        <taxon>Bacteroidota</taxon>
        <taxon>Cytophagia</taxon>
        <taxon>Cytophagales</taxon>
        <taxon>Hymenobacteraceae</taxon>
        <taxon>Hymenobacter</taxon>
    </lineage>
</organism>
<dbReference type="EMBL" id="BMHT01000006">
    <property type="protein sequence ID" value="GGF20149.1"/>
    <property type="molecule type" value="Genomic_DNA"/>
</dbReference>
<protein>
    <recommendedName>
        <fullName evidence="1">Mycothiol-dependent maleylpyruvate isomerase metal-binding domain-containing protein</fullName>
    </recommendedName>
</protein>
<proteinExistence type="predicted"/>
<evidence type="ECO:0000313" key="2">
    <source>
        <dbReference type="EMBL" id="GGF20149.1"/>
    </source>
</evidence>
<dbReference type="Pfam" id="PF11716">
    <property type="entry name" value="MDMPI_N"/>
    <property type="match status" value="1"/>
</dbReference>
<dbReference type="Proteomes" id="UP000632273">
    <property type="component" value="Unassembled WGS sequence"/>
</dbReference>
<name>A0ABQ1UKI2_9BACT</name>
<reference evidence="3" key="1">
    <citation type="journal article" date="2019" name="Int. J. Syst. Evol. Microbiol.">
        <title>The Global Catalogue of Microorganisms (GCM) 10K type strain sequencing project: providing services to taxonomists for standard genome sequencing and annotation.</title>
        <authorList>
            <consortium name="The Broad Institute Genomics Platform"/>
            <consortium name="The Broad Institute Genome Sequencing Center for Infectious Disease"/>
            <person name="Wu L."/>
            <person name="Ma J."/>
        </authorList>
    </citation>
    <scope>NUCLEOTIDE SEQUENCE [LARGE SCALE GENOMIC DNA]</scope>
    <source>
        <strain evidence="3">CGMCC 1.15197</strain>
    </source>
</reference>
<sequence>MSRQLSCAYLGPKNQYAMQKLPLDVVSLLPQLDQLLIELLKSLTPDDWQRQTIAKLWKVKDVAAHLLDGNIRVLSMLRDKYAGEVPPPINSYQDLVGFLNGLNADWVKAMKRVSPGMLILLLEVTGKPFCDYYASLDPFAKSPFSVAWAGENESQNWMHIAREYTEKWLHQQQIRDAVQQPGLMTHEFFYPFINIFMRGLPHTYREVAADLGTVVKLTVPTEIGGSWYLQKAEAGWALTEAATPVTAEVIIPPDVSWGLFSKSLRPEHVRGQVEIRGNEKLGEVALQMVSVMA</sequence>
<evidence type="ECO:0000259" key="1">
    <source>
        <dbReference type="Pfam" id="PF11716"/>
    </source>
</evidence>
<gene>
    <name evidence="2" type="ORF">GCM10011383_34730</name>
</gene>